<accession>A0A0E0F573</accession>
<reference evidence="1" key="2">
    <citation type="submission" date="2018-05" db="EMBL/GenBank/DDBJ databases">
        <title>OmerRS3 (Oryza meridionalis Reference Sequence Version 3).</title>
        <authorList>
            <person name="Zhang J."/>
            <person name="Kudrna D."/>
            <person name="Lee S."/>
            <person name="Talag J."/>
            <person name="Welchert J."/>
            <person name="Wing R.A."/>
        </authorList>
    </citation>
    <scope>NUCLEOTIDE SEQUENCE [LARGE SCALE GENOMIC DNA]</scope>
    <source>
        <strain evidence="1">cv. OR44</strain>
    </source>
</reference>
<dbReference type="Gramene" id="OMERI11G09760.1">
    <property type="protein sequence ID" value="OMERI11G09760.1"/>
    <property type="gene ID" value="OMERI11G09760"/>
</dbReference>
<organism evidence="1">
    <name type="scientific">Oryza meridionalis</name>
    <dbReference type="NCBI Taxonomy" id="40149"/>
    <lineage>
        <taxon>Eukaryota</taxon>
        <taxon>Viridiplantae</taxon>
        <taxon>Streptophyta</taxon>
        <taxon>Embryophyta</taxon>
        <taxon>Tracheophyta</taxon>
        <taxon>Spermatophyta</taxon>
        <taxon>Magnoliopsida</taxon>
        <taxon>Liliopsida</taxon>
        <taxon>Poales</taxon>
        <taxon>Poaceae</taxon>
        <taxon>BOP clade</taxon>
        <taxon>Oryzoideae</taxon>
        <taxon>Oryzeae</taxon>
        <taxon>Oryzinae</taxon>
        <taxon>Oryza</taxon>
    </lineage>
</organism>
<dbReference type="AlphaFoldDB" id="A0A0E0F573"/>
<reference evidence="1" key="1">
    <citation type="submission" date="2015-04" db="UniProtKB">
        <authorList>
            <consortium name="EnsemblPlants"/>
        </authorList>
    </citation>
    <scope>IDENTIFICATION</scope>
</reference>
<keyword evidence="2" id="KW-1185">Reference proteome</keyword>
<proteinExistence type="predicted"/>
<sequence length="30" mass="3059">MPPLSTPTPVAVWRTAASLSRSGVGTICVC</sequence>
<protein>
    <submittedName>
        <fullName evidence="1">Uncharacterized protein</fullName>
    </submittedName>
</protein>
<evidence type="ECO:0000313" key="2">
    <source>
        <dbReference type="Proteomes" id="UP000008021"/>
    </source>
</evidence>
<dbReference type="EnsemblPlants" id="OMERI11G09760.1">
    <property type="protein sequence ID" value="OMERI11G09760.1"/>
    <property type="gene ID" value="OMERI11G09760"/>
</dbReference>
<name>A0A0E0F573_9ORYZ</name>
<dbReference type="Proteomes" id="UP000008021">
    <property type="component" value="Chromosome 11"/>
</dbReference>
<evidence type="ECO:0000313" key="1">
    <source>
        <dbReference type="EnsemblPlants" id="OMERI11G09760.1"/>
    </source>
</evidence>
<dbReference type="HOGENOM" id="CLU_3406965_0_0_1"/>